<dbReference type="Gene3D" id="3.90.215.10">
    <property type="entry name" value="Gamma Fibrinogen, chain A, domain 1"/>
    <property type="match status" value="1"/>
</dbReference>
<dbReference type="OrthoDB" id="7735550at2759"/>
<dbReference type="CDD" id="cd00087">
    <property type="entry name" value="FReD"/>
    <property type="match status" value="1"/>
</dbReference>
<evidence type="ECO:0000256" key="1">
    <source>
        <dbReference type="ARBA" id="ARBA00023157"/>
    </source>
</evidence>
<protein>
    <submittedName>
        <fullName evidence="5">Fibrinogen C-terminal domain-containing protein</fullName>
    </submittedName>
</protein>
<keyword evidence="1" id="KW-1015">Disulfide bond</keyword>
<evidence type="ECO:0000313" key="4">
    <source>
        <dbReference type="EMBL" id="KFB53755.1"/>
    </source>
</evidence>
<dbReference type="EMBL" id="ATLV01027002">
    <property type="status" value="NOT_ANNOTATED_CDS"/>
    <property type="molecule type" value="Genomic_DNA"/>
</dbReference>
<feature type="domain" description="Fibrinogen C-terminal" evidence="3">
    <location>
        <begin position="99"/>
        <end position="310"/>
    </location>
</feature>
<dbReference type="PANTHER" id="PTHR19143">
    <property type="entry name" value="FIBRINOGEN/TENASCIN/ANGIOPOEITIN"/>
    <property type="match status" value="1"/>
</dbReference>
<evidence type="ECO:0000313" key="5">
    <source>
        <dbReference type="EnsemblMetazoa" id="ASIC022136-PA"/>
    </source>
</evidence>
<dbReference type="GO" id="GO:0005615">
    <property type="term" value="C:extracellular space"/>
    <property type="evidence" value="ECO:0007669"/>
    <property type="project" value="TreeGrafter"/>
</dbReference>
<evidence type="ECO:0000256" key="2">
    <source>
        <dbReference type="SAM" id="MobiDB-lite"/>
    </source>
</evidence>
<name>A0A084WU61_ANOSI</name>
<dbReference type="VEuPathDB" id="VectorBase:ASIC022136"/>
<dbReference type="STRING" id="74873.A0A084WU61"/>
<dbReference type="PANTHER" id="PTHR19143:SF327">
    <property type="entry name" value="FI21813P1-RELATED"/>
    <property type="match status" value="1"/>
</dbReference>
<dbReference type="EnsemblMetazoa" id="ASIC022136-RA">
    <property type="protein sequence ID" value="ASIC022136-PA"/>
    <property type="gene ID" value="ASIC022136"/>
</dbReference>
<dbReference type="SMART" id="SM00186">
    <property type="entry name" value="FBG"/>
    <property type="match status" value="1"/>
</dbReference>
<dbReference type="PROSITE" id="PS00514">
    <property type="entry name" value="FIBRINOGEN_C_1"/>
    <property type="match status" value="1"/>
</dbReference>
<dbReference type="InterPro" id="IPR050373">
    <property type="entry name" value="Fibrinogen_C-term_domain"/>
</dbReference>
<keyword evidence="6" id="KW-1185">Reference proteome</keyword>
<dbReference type="SUPFAM" id="SSF56496">
    <property type="entry name" value="Fibrinogen C-terminal domain-like"/>
    <property type="match status" value="1"/>
</dbReference>
<organism evidence="4">
    <name type="scientific">Anopheles sinensis</name>
    <name type="common">Mosquito</name>
    <dbReference type="NCBI Taxonomy" id="74873"/>
    <lineage>
        <taxon>Eukaryota</taxon>
        <taxon>Metazoa</taxon>
        <taxon>Ecdysozoa</taxon>
        <taxon>Arthropoda</taxon>
        <taxon>Hexapoda</taxon>
        <taxon>Insecta</taxon>
        <taxon>Pterygota</taxon>
        <taxon>Neoptera</taxon>
        <taxon>Endopterygota</taxon>
        <taxon>Diptera</taxon>
        <taxon>Nematocera</taxon>
        <taxon>Culicoidea</taxon>
        <taxon>Culicidae</taxon>
        <taxon>Anophelinae</taxon>
        <taxon>Anopheles</taxon>
    </lineage>
</organism>
<reference evidence="4 6" key="1">
    <citation type="journal article" date="2014" name="BMC Genomics">
        <title>Genome sequence of Anopheles sinensis provides insight into genetics basis of mosquito competence for malaria parasites.</title>
        <authorList>
            <person name="Zhou D."/>
            <person name="Zhang D."/>
            <person name="Ding G."/>
            <person name="Shi L."/>
            <person name="Hou Q."/>
            <person name="Ye Y."/>
            <person name="Xu Y."/>
            <person name="Zhou H."/>
            <person name="Xiong C."/>
            <person name="Li S."/>
            <person name="Yu J."/>
            <person name="Hong S."/>
            <person name="Yu X."/>
            <person name="Zou P."/>
            <person name="Chen C."/>
            <person name="Chang X."/>
            <person name="Wang W."/>
            <person name="Lv Y."/>
            <person name="Sun Y."/>
            <person name="Ma L."/>
            <person name="Shen B."/>
            <person name="Zhu C."/>
        </authorList>
    </citation>
    <scope>NUCLEOTIDE SEQUENCE [LARGE SCALE GENOMIC DNA]</scope>
</reference>
<reference evidence="5" key="2">
    <citation type="submission" date="2020-05" db="UniProtKB">
        <authorList>
            <consortium name="EnsemblMetazoa"/>
        </authorList>
    </citation>
    <scope>IDENTIFICATION</scope>
</reference>
<accession>A0A084WU61</accession>
<evidence type="ECO:0000313" key="6">
    <source>
        <dbReference type="Proteomes" id="UP000030765"/>
    </source>
</evidence>
<dbReference type="InterPro" id="IPR020837">
    <property type="entry name" value="Fibrinogen_CS"/>
</dbReference>
<sequence>MLWSTMRMEMRLNQLKTELELLTKSSTASTGSSSETIAGSPSSSTGVTTSSSGTTNSCSLEKLLQDQFKNVPIEIKINQPNKQTSINSTVATSEDPEAPLSDGELSSCSEANKTGIYRVKINVNTTERVLCDAEFEKGGWVVIQHRFNGSVDFYRKWTEYENGFGKLSGEFWLGNEKITKLTAEKPREIAFVMEDFDDVKAIAKYNAFQMGSKLEKYSLKSLGSISGNVGDSLSRNVGSKFSTHDMDNDKSSSHCAQLYRGGWWYDDCHLANLNGKYLKGSTSEYATSMCWSSFKGFHYSLKTSRIMVRF</sequence>
<dbReference type="EMBL" id="KE525421">
    <property type="protein sequence ID" value="KFB53755.1"/>
    <property type="molecule type" value="Genomic_DNA"/>
</dbReference>
<dbReference type="OMA" id="CWSSFKG"/>
<proteinExistence type="predicted"/>
<dbReference type="Pfam" id="PF00147">
    <property type="entry name" value="Fibrinogen_C"/>
    <property type="match status" value="1"/>
</dbReference>
<dbReference type="PROSITE" id="PS51406">
    <property type="entry name" value="FIBRINOGEN_C_2"/>
    <property type="match status" value="1"/>
</dbReference>
<dbReference type="Proteomes" id="UP000030765">
    <property type="component" value="Unassembled WGS sequence"/>
</dbReference>
<feature type="region of interest" description="Disordered" evidence="2">
    <location>
        <begin position="84"/>
        <end position="105"/>
    </location>
</feature>
<dbReference type="VEuPathDB" id="VectorBase:ASIS013517"/>
<dbReference type="InterPro" id="IPR014716">
    <property type="entry name" value="Fibrinogen_a/b/g_C_1"/>
</dbReference>
<feature type="region of interest" description="Disordered" evidence="2">
    <location>
        <begin position="25"/>
        <end position="56"/>
    </location>
</feature>
<dbReference type="AlphaFoldDB" id="A0A084WU61"/>
<gene>
    <name evidence="4" type="ORF">ZHAS_00022136</name>
</gene>
<evidence type="ECO:0000259" key="3">
    <source>
        <dbReference type="PROSITE" id="PS51406"/>
    </source>
</evidence>
<dbReference type="InterPro" id="IPR002181">
    <property type="entry name" value="Fibrinogen_a/b/g_C_dom"/>
</dbReference>
<dbReference type="InterPro" id="IPR036056">
    <property type="entry name" value="Fibrinogen-like_C"/>
</dbReference>